<dbReference type="EMBL" id="DQ890022">
    <property type="protein sequence ID" value="ABT15288.1"/>
    <property type="molecule type" value="Genomic_DNA"/>
</dbReference>
<comment type="function">
    <text evidence="5">Counteracts the host Pycsar antiviral defense system. Phosphodiesterase that enables metal-dependent hydrolysis of host cyclic nucleotide Pycsar defense signals such as cCMP and cUMP.</text>
</comment>
<protein>
    <submittedName>
        <fullName evidence="9">Uncharacterized protein N003L</fullName>
    </submittedName>
</protein>
<evidence type="ECO:0000313" key="9">
    <source>
        <dbReference type="EMBL" id="ABT15288.1"/>
    </source>
</evidence>
<dbReference type="InterPro" id="IPR036527">
    <property type="entry name" value="SCP2_sterol-bd_dom_sf"/>
</dbReference>
<keyword evidence="7" id="KW-0802">TPR repeat</keyword>
<dbReference type="SMART" id="SM00849">
    <property type="entry name" value="Lactamase_B"/>
    <property type="match status" value="1"/>
</dbReference>
<gene>
    <name evidence="9" type="primary">N003L</name>
    <name evidence="9" type="ORF">FR483_N003L</name>
</gene>
<dbReference type="PROSITE" id="PS50005">
    <property type="entry name" value="TPR"/>
    <property type="match status" value="1"/>
</dbReference>
<dbReference type="GO" id="GO:0046872">
    <property type="term" value="F:metal ion binding"/>
    <property type="evidence" value="ECO:0007669"/>
    <property type="project" value="UniProtKB-KW"/>
</dbReference>
<dbReference type="GO" id="GO:0018909">
    <property type="term" value="P:dodecyl sulfate metabolic process"/>
    <property type="evidence" value="ECO:0007669"/>
    <property type="project" value="InterPro"/>
</dbReference>
<dbReference type="GeneID" id="5364372"/>
<dbReference type="Proteomes" id="UP000204095">
    <property type="component" value="Segment"/>
</dbReference>
<evidence type="ECO:0000256" key="2">
    <source>
        <dbReference type="ARBA" id="ARBA00022801"/>
    </source>
</evidence>
<dbReference type="Gene3D" id="3.30.1050.10">
    <property type="entry name" value="SCP2 sterol-binding domain"/>
    <property type="match status" value="1"/>
</dbReference>
<sequence>MLHTKDIVLVLLILLAVCLIYMSARTIYTTSDVKMPSKFTVDKWKYNRSILPFYDTRDYEESRQGLIAIPAYKQIKDANGKVVWDMGQFEWLLKGEDFQSIHPSLQRQAILNMNYGLYRVLGNHIYQVRGFDLANMTIVRGKSGWILMDVLTSVETAKAALELVNQTLGKRPVSAVIFSHTHVDHFGGVRGVVDEKDVKSGKVKVIAPNGFLKYAISENVYAGTAMSRRTVYQYGTTLPRDEFGHVDQAIGKDVSDGTVSLIKPTMLIKKPYETHVVDGVKIEFQLTPGTEAPAEMNCWFPKWNAFWAAENICTTIHNIYTLRGALVRDALLWSKYINESLYKYGKKAQVMFTAHTWPRFGNARIREVMSTQRDAYAHLNNTVLFHVNNGTTINEIHNVYKLPEVLANKWAARSYHGSEVHNSRAVVDHYIGYWDSNPATLAPLSPRESAPLYVKMMGGSTKILNYSQELYDKGQYKEAIEILNKLVYAEPSNKNAKNMLANCFEQVGYSLESTSDRNVFLAAASELRSGIKKTTIDAASKDLIENMPTGMFLDYIGIRMIPGSLKDKNFKINIIVTDENKSYILECSNESLTNIQGYIVKNPDLTLKGTKSQIFEVLTTGKMPSDSTIATGNVKLIDDLLATMATFDISFEIMPGTKI</sequence>
<organism evidence="9 10">
    <name type="scientific">Paramecium bursaria Chlorella virus FR483</name>
    <name type="common">PBCV-FR483</name>
    <dbReference type="NCBI Taxonomy" id="399781"/>
    <lineage>
        <taxon>Viruses</taxon>
        <taxon>Varidnaviria</taxon>
        <taxon>Bamfordvirae</taxon>
        <taxon>Nucleocytoviricota</taxon>
        <taxon>Megaviricetes</taxon>
        <taxon>Algavirales</taxon>
        <taxon>Phycodnaviridae</taxon>
        <taxon>Chlorovirus</taxon>
        <taxon>Chlorovirus conductrix</taxon>
        <taxon>Paramecium bursaria Chlorella virus A1</taxon>
    </lineage>
</organism>
<dbReference type="SUPFAM" id="SSF55718">
    <property type="entry name" value="SCP-like"/>
    <property type="match status" value="1"/>
</dbReference>
<dbReference type="Pfam" id="PF14863">
    <property type="entry name" value="Alkyl_sulf_dimr"/>
    <property type="match status" value="1"/>
</dbReference>
<evidence type="ECO:0000313" key="10">
    <source>
        <dbReference type="Proteomes" id="UP000204095"/>
    </source>
</evidence>
<dbReference type="InterPro" id="IPR036866">
    <property type="entry name" value="RibonucZ/Hydroxyglut_hydro"/>
</dbReference>
<dbReference type="SUPFAM" id="SSF56281">
    <property type="entry name" value="Metallo-hydrolase/oxidoreductase"/>
    <property type="match status" value="1"/>
</dbReference>
<comment type="similarity">
    <text evidence="4">Belongs to the metallo-beta-lactamase superfamily. Type III sulfatase family.</text>
</comment>
<evidence type="ECO:0000256" key="3">
    <source>
        <dbReference type="ARBA" id="ARBA00022833"/>
    </source>
</evidence>
<dbReference type="Pfam" id="PF00753">
    <property type="entry name" value="Lactamase_B"/>
    <property type="match status" value="1"/>
</dbReference>
<evidence type="ECO:0000256" key="4">
    <source>
        <dbReference type="ARBA" id="ARBA00033751"/>
    </source>
</evidence>
<dbReference type="InterPro" id="IPR029229">
    <property type="entry name" value="Alkyl_sulf_C"/>
</dbReference>
<dbReference type="FunFam" id="3.60.15.30:FF:000001">
    <property type="entry name" value="Alkyl/aryl-sulfatase BDS1"/>
    <property type="match status" value="1"/>
</dbReference>
<evidence type="ECO:0000259" key="8">
    <source>
        <dbReference type="SMART" id="SM00849"/>
    </source>
</evidence>
<organismHost>
    <name type="scientific">Paramecium bursaria</name>
    <dbReference type="NCBI Taxonomy" id="74790"/>
</organismHost>
<dbReference type="Gene3D" id="3.60.15.30">
    <property type="entry name" value="Metallo-beta-lactamase domain"/>
    <property type="match status" value="1"/>
</dbReference>
<reference evidence="9 10" key="1">
    <citation type="journal article" date="2007" name="Virology">
        <title>Sequence and annotation of the 314-kb MT325 and the 321-kb FR483 viruses that infect Chlorella Pbi.</title>
        <authorList>
            <person name="Fitzgerald L.A."/>
            <person name="Graves M.V."/>
            <person name="Li X."/>
            <person name="Feldblyum T."/>
            <person name="Hartigan J."/>
            <person name="Van Etten J.L."/>
        </authorList>
    </citation>
    <scope>NUCLEOTIDE SEQUENCE [LARGE SCALE GENOMIC DNA]</scope>
    <source>
        <strain evidence="9 10">FR483</strain>
    </source>
</reference>
<feature type="domain" description="Metallo-beta-lactamase" evidence="8">
    <location>
        <begin position="133"/>
        <end position="355"/>
    </location>
</feature>
<dbReference type="CDD" id="cd07710">
    <property type="entry name" value="arylsulfatase_Sdsa1-like_MBL-fold"/>
    <property type="match status" value="1"/>
</dbReference>
<dbReference type="KEGG" id="vg:5364372"/>
<keyword evidence="1" id="KW-0479">Metal-binding</keyword>
<dbReference type="GO" id="GO:0018741">
    <property type="term" value="F:linear primary-alkylsulfatase activity"/>
    <property type="evidence" value="ECO:0007669"/>
    <property type="project" value="InterPro"/>
</dbReference>
<keyword evidence="2" id="KW-0378">Hydrolase</keyword>
<evidence type="ECO:0000256" key="6">
    <source>
        <dbReference type="ARBA" id="ARBA00034308"/>
    </source>
</evidence>
<dbReference type="InterPro" id="IPR029228">
    <property type="entry name" value="Alkyl_sulf_dimr"/>
</dbReference>
<name>A7J657_PBCVF</name>
<proteinExistence type="inferred from homology"/>
<dbReference type="Gene3D" id="1.25.40.880">
    <property type="entry name" value="Alkyl sulfatase, dimerisation domain"/>
    <property type="match status" value="1"/>
</dbReference>
<dbReference type="Pfam" id="PF14864">
    <property type="entry name" value="Alkyl_sulf_C"/>
    <property type="match status" value="1"/>
</dbReference>
<keyword evidence="3" id="KW-0862">Zinc</keyword>
<feature type="repeat" description="TPR" evidence="7">
    <location>
        <begin position="460"/>
        <end position="493"/>
    </location>
</feature>
<dbReference type="InterPro" id="IPR019734">
    <property type="entry name" value="TPR_rpt"/>
</dbReference>
<accession>A7J657</accession>
<evidence type="ECO:0000256" key="5">
    <source>
        <dbReference type="ARBA" id="ARBA00034293"/>
    </source>
</evidence>
<evidence type="ECO:0000256" key="7">
    <source>
        <dbReference type="PROSITE-ProRule" id="PRU00339"/>
    </source>
</evidence>
<dbReference type="PANTHER" id="PTHR43223">
    <property type="entry name" value="ALKYL/ARYL-SULFATASE"/>
    <property type="match status" value="1"/>
</dbReference>
<evidence type="ECO:0000256" key="1">
    <source>
        <dbReference type="ARBA" id="ARBA00022723"/>
    </source>
</evidence>
<dbReference type="RefSeq" id="YP_001425635.1">
    <property type="nucleotide sequence ID" value="NC_008603.1"/>
</dbReference>
<dbReference type="InterPro" id="IPR001279">
    <property type="entry name" value="Metallo-B-lactamas"/>
</dbReference>
<comment type="similarity">
    <text evidence="6">Belongs to the anti-Pycsar protein Apyc1 family.</text>
</comment>
<dbReference type="PANTHER" id="PTHR43223:SF1">
    <property type="entry name" value="ALKYL_ARYL-SULFATASE BDS1"/>
    <property type="match status" value="1"/>
</dbReference>
<dbReference type="GO" id="GO:0046983">
    <property type="term" value="F:protein dimerization activity"/>
    <property type="evidence" value="ECO:0007669"/>
    <property type="project" value="InterPro"/>
</dbReference>
<dbReference type="InterPro" id="IPR038536">
    <property type="entry name" value="Alkyl/aryl-sulf_dimr_sf"/>
</dbReference>
<dbReference type="InterPro" id="IPR044097">
    <property type="entry name" value="Bds1/SdsA1_MBL-fold"/>
</dbReference>
<dbReference type="InterPro" id="IPR052195">
    <property type="entry name" value="Bact_Alkyl/Aryl-Sulfatase"/>
</dbReference>